<comment type="caution">
    <text evidence="2">The sequence shown here is derived from an EMBL/GenBank/DDBJ whole genome shotgun (WGS) entry which is preliminary data.</text>
</comment>
<accession>A0ABU8VU28</accession>
<name>A0ABU8VU28_9BURK</name>
<proteinExistence type="predicted"/>
<sequence>MKIWKLVEAHHEKLGVGLFVMPCLLVPMIVMGVVYGLVLLFQ</sequence>
<keyword evidence="1" id="KW-0472">Membrane</keyword>
<evidence type="ECO:0000313" key="2">
    <source>
        <dbReference type="EMBL" id="MEJ8821162.1"/>
    </source>
</evidence>
<protein>
    <submittedName>
        <fullName evidence="2">Uncharacterized protein</fullName>
    </submittedName>
</protein>
<evidence type="ECO:0000313" key="3">
    <source>
        <dbReference type="Proteomes" id="UP001363010"/>
    </source>
</evidence>
<dbReference type="Proteomes" id="UP001363010">
    <property type="component" value="Unassembled WGS sequence"/>
</dbReference>
<dbReference type="EMBL" id="JBBKZV010000002">
    <property type="protein sequence ID" value="MEJ8821162.1"/>
    <property type="molecule type" value="Genomic_DNA"/>
</dbReference>
<organism evidence="2 3">
    <name type="scientific">Variovorax humicola</name>
    <dbReference type="NCBI Taxonomy" id="1769758"/>
    <lineage>
        <taxon>Bacteria</taxon>
        <taxon>Pseudomonadati</taxon>
        <taxon>Pseudomonadota</taxon>
        <taxon>Betaproteobacteria</taxon>
        <taxon>Burkholderiales</taxon>
        <taxon>Comamonadaceae</taxon>
        <taxon>Variovorax</taxon>
    </lineage>
</organism>
<reference evidence="2 3" key="1">
    <citation type="submission" date="2024-03" db="EMBL/GenBank/DDBJ databases">
        <title>Novel species of the genus Variovorax.</title>
        <authorList>
            <person name="Liu Q."/>
            <person name="Xin Y.-H."/>
        </authorList>
    </citation>
    <scope>NUCLEOTIDE SEQUENCE [LARGE SCALE GENOMIC DNA]</scope>
    <source>
        <strain evidence="2 3">KACC 18501</strain>
    </source>
</reference>
<keyword evidence="3" id="KW-1185">Reference proteome</keyword>
<feature type="transmembrane region" description="Helical" evidence="1">
    <location>
        <begin position="16"/>
        <end position="41"/>
    </location>
</feature>
<evidence type="ECO:0000256" key="1">
    <source>
        <dbReference type="SAM" id="Phobius"/>
    </source>
</evidence>
<keyword evidence="1" id="KW-1133">Transmembrane helix</keyword>
<dbReference type="RefSeq" id="WP_340362222.1">
    <property type="nucleotide sequence ID" value="NZ_JBBKZV010000002.1"/>
</dbReference>
<keyword evidence="1" id="KW-0812">Transmembrane</keyword>
<gene>
    <name evidence="2" type="ORF">WKW80_03800</name>
</gene>